<evidence type="ECO:0000313" key="2">
    <source>
        <dbReference type="Proteomes" id="UP000765509"/>
    </source>
</evidence>
<dbReference type="AlphaFoldDB" id="A0A9Q3BI43"/>
<comment type="caution">
    <text evidence="1">The sequence shown here is derived from an EMBL/GenBank/DDBJ whole genome shotgun (WGS) entry which is preliminary data.</text>
</comment>
<reference evidence="1" key="1">
    <citation type="submission" date="2021-03" db="EMBL/GenBank/DDBJ databases">
        <title>Draft genome sequence of rust myrtle Austropuccinia psidii MF-1, a brazilian biotype.</title>
        <authorList>
            <person name="Quecine M.C."/>
            <person name="Pachon D.M.R."/>
            <person name="Bonatelli M.L."/>
            <person name="Correr F.H."/>
            <person name="Franceschini L.M."/>
            <person name="Leite T.F."/>
            <person name="Margarido G.R.A."/>
            <person name="Almeida C.A."/>
            <person name="Ferrarezi J.A."/>
            <person name="Labate C.A."/>
        </authorList>
    </citation>
    <scope>NUCLEOTIDE SEQUENCE</scope>
    <source>
        <strain evidence="1">MF-1</strain>
    </source>
</reference>
<evidence type="ECO:0000313" key="1">
    <source>
        <dbReference type="EMBL" id="MBW0465648.1"/>
    </source>
</evidence>
<accession>A0A9Q3BI43</accession>
<sequence length="215" mass="25917">MTSKEEMYKIHLINLIQDFQHEGRNSTRCNTSKINKIEQVLYILPGFCKPPKQSEGIRNYTPQVLDVENSQMKNEFSTSFHNLEPSMGQALFKEVPKLEEWHHFSANRWYIKLRQAHEHQSWTWWKTKIINKWANHSWRSKVETDFESEKLNSDNDRYLPWFFQQKDRMTALDPDMSEFMIHRKILRQCEGELEHDSKRRTIEQSSSEDIINLLE</sequence>
<gene>
    <name evidence="1" type="ORF">O181_005363</name>
</gene>
<protein>
    <submittedName>
        <fullName evidence="1">Uncharacterized protein</fullName>
    </submittedName>
</protein>
<name>A0A9Q3BI43_9BASI</name>
<proteinExistence type="predicted"/>
<keyword evidence="2" id="KW-1185">Reference proteome</keyword>
<dbReference type="EMBL" id="AVOT02001089">
    <property type="protein sequence ID" value="MBW0465648.1"/>
    <property type="molecule type" value="Genomic_DNA"/>
</dbReference>
<organism evidence="1 2">
    <name type="scientific">Austropuccinia psidii MF-1</name>
    <dbReference type="NCBI Taxonomy" id="1389203"/>
    <lineage>
        <taxon>Eukaryota</taxon>
        <taxon>Fungi</taxon>
        <taxon>Dikarya</taxon>
        <taxon>Basidiomycota</taxon>
        <taxon>Pucciniomycotina</taxon>
        <taxon>Pucciniomycetes</taxon>
        <taxon>Pucciniales</taxon>
        <taxon>Sphaerophragmiaceae</taxon>
        <taxon>Austropuccinia</taxon>
    </lineage>
</organism>
<dbReference type="Proteomes" id="UP000765509">
    <property type="component" value="Unassembled WGS sequence"/>
</dbReference>